<evidence type="ECO:0000256" key="1">
    <source>
        <dbReference type="SAM" id="MobiDB-lite"/>
    </source>
</evidence>
<dbReference type="OrthoDB" id="10252707at2759"/>
<feature type="domain" description="MIF4G-like type 1" evidence="2">
    <location>
        <begin position="363"/>
        <end position="562"/>
    </location>
</feature>
<feature type="domain" description="MIF4G-like type 2" evidence="3">
    <location>
        <begin position="599"/>
        <end position="839"/>
    </location>
</feature>
<organism evidence="4 5">
    <name type="scientific">Wickerhamomyces pijperi</name>
    <name type="common">Yeast</name>
    <name type="synonym">Pichia pijperi</name>
    <dbReference type="NCBI Taxonomy" id="599730"/>
    <lineage>
        <taxon>Eukaryota</taxon>
        <taxon>Fungi</taxon>
        <taxon>Dikarya</taxon>
        <taxon>Ascomycota</taxon>
        <taxon>Saccharomycotina</taxon>
        <taxon>Saccharomycetes</taxon>
        <taxon>Phaffomycetales</taxon>
        <taxon>Wickerhamomycetaceae</taxon>
        <taxon>Wickerhamomyces</taxon>
    </lineage>
</organism>
<dbReference type="GO" id="GO:0005846">
    <property type="term" value="C:nuclear cap binding complex"/>
    <property type="evidence" value="ECO:0007669"/>
    <property type="project" value="InterPro"/>
</dbReference>
<dbReference type="AlphaFoldDB" id="A0A9P8QCJ8"/>
<gene>
    <name evidence="4" type="ORF">WICPIJ_000468</name>
</gene>
<dbReference type="GO" id="GO:0006406">
    <property type="term" value="P:mRNA export from nucleus"/>
    <property type="evidence" value="ECO:0007669"/>
    <property type="project" value="InterPro"/>
</dbReference>
<dbReference type="PANTHER" id="PTHR12412:SF2">
    <property type="entry name" value="NUCLEAR CAP-BINDING PROTEIN SUBUNIT 1"/>
    <property type="match status" value="1"/>
</dbReference>
<protein>
    <recommendedName>
        <fullName evidence="6">MIF4G domain-containing protein</fullName>
    </recommendedName>
</protein>
<dbReference type="PANTHER" id="PTHR12412">
    <property type="entry name" value="CAP BINDING PROTEIN"/>
    <property type="match status" value="1"/>
</dbReference>
<evidence type="ECO:0000313" key="4">
    <source>
        <dbReference type="EMBL" id="KAH3688547.1"/>
    </source>
</evidence>
<comment type="caution">
    <text evidence="4">The sequence shown here is derived from an EMBL/GenBank/DDBJ whole genome shotgun (WGS) entry which is preliminary data.</text>
</comment>
<dbReference type="EMBL" id="JAEUBG010000295">
    <property type="protein sequence ID" value="KAH3688547.1"/>
    <property type="molecule type" value="Genomic_DNA"/>
</dbReference>
<evidence type="ECO:0000259" key="3">
    <source>
        <dbReference type="Pfam" id="PF09090"/>
    </source>
</evidence>
<sequence length="873" mass="100444">MSFNRKRRFNQSDDYGYDQNYRNNQGYNGNDGYHSYPYKRGRRELPTGIILAKTLCRDIFTMGDNLVKFTEDLEFMCKPILQNFESDQLFRDSLLDCLYAVTTEQPHKVLHLAGFIQAVNSGSHKIGSLLVEFFHQKLQDLIQKGTNEPASESPESNIGVWDTIKLVLRLLSSLSFIIDHDDLIKIHKQFLNLAIELQSNKDQRSPLGEAIYYNTLISVPYLLVYCAEETKAELKSKIFAELISLAERFNVKSSAAFTITHPYLETTQAAYESKNIAELILPALKADLENDVSYFIDFYEVVLPFLTLKEGKHHIPQLSMPTAEELSKVSLLQNAKGNVDSMWKTARFTFQVYLPQEKFSTTPSPESYFGLLLRDIQVDVIEAIEFNRTEVALQLVNMQSFFKENTFTFEGRSIESLETYINEKAEDEEALSTWKLEDTLFESILSLMYNLPDPSKPLIYYFTTIVDFFNNSMKENAKVGGRAIRFFYSHAHVLDFELRMRYVDWLSVQFSNFGFGWKWIEWESDGISQMNNIHHPRLFVIKSIIAKCLCLTETSVIEGTLPPTFQAFLDISLFTKEQLAVFYKELLDGKISEEEGSSFSFSKESSPFADLVKRWFDYYFAEENQEDIDVIIGDIKQRSSEFSQPSKVLIYVLMQTISMLGDRSFSHVNKVIDASERFLLSAIRGDSESPYTAEVVQTNERYLIDALLKSWNSQPKTAFIVLNYLESRGIISSSSKLLECVNGQYGAEKWTSNCFSVESVYSTLDQLTAGEPEKKECVELNEVLRVVIDDISAISEKLSDSEVAELPDIYEYELENVDKQWRYQSLIGFLRSALRKYSKFVNVEQFKEIVEAKIQKKSTADLIKSWIGQLDQL</sequence>
<evidence type="ECO:0008006" key="6">
    <source>
        <dbReference type="Google" id="ProtNLM"/>
    </source>
</evidence>
<proteinExistence type="predicted"/>
<reference evidence="4" key="2">
    <citation type="submission" date="2021-01" db="EMBL/GenBank/DDBJ databases">
        <authorList>
            <person name="Schikora-Tamarit M.A."/>
        </authorList>
    </citation>
    <scope>NUCLEOTIDE SEQUENCE</scope>
    <source>
        <strain evidence="4">CBS2887</strain>
    </source>
</reference>
<dbReference type="GO" id="GO:0000339">
    <property type="term" value="F:RNA cap binding"/>
    <property type="evidence" value="ECO:0007669"/>
    <property type="project" value="InterPro"/>
</dbReference>
<feature type="compositionally biased region" description="Low complexity" evidence="1">
    <location>
        <begin position="13"/>
        <end position="33"/>
    </location>
</feature>
<dbReference type="InterPro" id="IPR015172">
    <property type="entry name" value="MIF4G-like_typ-1"/>
</dbReference>
<keyword evidence="5" id="KW-1185">Reference proteome</keyword>
<evidence type="ECO:0000259" key="2">
    <source>
        <dbReference type="Pfam" id="PF09088"/>
    </source>
</evidence>
<dbReference type="Pfam" id="PF09088">
    <property type="entry name" value="MIF4G_like"/>
    <property type="match status" value="1"/>
</dbReference>
<feature type="region of interest" description="Disordered" evidence="1">
    <location>
        <begin position="1"/>
        <end position="33"/>
    </location>
</feature>
<evidence type="ECO:0000313" key="5">
    <source>
        <dbReference type="Proteomes" id="UP000774326"/>
    </source>
</evidence>
<dbReference type="GO" id="GO:0003729">
    <property type="term" value="F:mRNA binding"/>
    <property type="evidence" value="ECO:0007669"/>
    <property type="project" value="TreeGrafter"/>
</dbReference>
<reference evidence="4" key="1">
    <citation type="journal article" date="2021" name="Open Biol.">
        <title>Shared evolutionary footprints suggest mitochondrial oxidative damage underlies multiple complex I losses in fungi.</title>
        <authorList>
            <person name="Schikora-Tamarit M.A."/>
            <person name="Marcet-Houben M."/>
            <person name="Nosek J."/>
            <person name="Gabaldon T."/>
        </authorList>
    </citation>
    <scope>NUCLEOTIDE SEQUENCE</scope>
    <source>
        <strain evidence="4">CBS2887</strain>
    </source>
</reference>
<dbReference type="InterPro" id="IPR027159">
    <property type="entry name" value="CBP80"/>
</dbReference>
<dbReference type="GO" id="GO:0000184">
    <property type="term" value="P:nuclear-transcribed mRNA catabolic process, nonsense-mediated decay"/>
    <property type="evidence" value="ECO:0007669"/>
    <property type="project" value="TreeGrafter"/>
</dbReference>
<dbReference type="Pfam" id="PF09090">
    <property type="entry name" value="MIF4G_like_2"/>
    <property type="match status" value="1"/>
</dbReference>
<dbReference type="Gene3D" id="1.25.40.180">
    <property type="match status" value="3"/>
</dbReference>
<dbReference type="GO" id="GO:0005634">
    <property type="term" value="C:nucleus"/>
    <property type="evidence" value="ECO:0007669"/>
    <property type="project" value="TreeGrafter"/>
</dbReference>
<dbReference type="SUPFAM" id="SSF48371">
    <property type="entry name" value="ARM repeat"/>
    <property type="match status" value="3"/>
</dbReference>
<accession>A0A9P8QCJ8</accession>
<dbReference type="InterPro" id="IPR016024">
    <property type="entry name" value="ARM-type_fold"/>
</dbReference>
<name>A0A9P8QCJ8_WICPI</name>
<dbReference type="InterPro" id="IPR015174">
    <property type="entry name" value="MIF4G-like_typ-2"/>
</dbReference>
<dbReference type="Proteomes" id="UP000774326">
    <property type="component" value="Unassembled WGS sequence"/>
</dbReference>